<evidence type="ECO:0000256" key="6">
    <source>
        <dbReference type="ARBA" id="ARBA00023136"/>
    </source>
</evidence>
<dbReference type="AlphaFoldDB" id="A0A6J6BK63"/>
<feature type="domain" description="Membrane transport protein MMPL" evidence="8">
    <location>
        <begin position="1"/>
        <end position="98"/>
    </location>
</feature>
<evidence type="ECO:0000313" key="9">
    <source>
        <dbReference type="EMBL" id="CAB4538799.1"/>
    </source>
</evidence>
<keyword evidence="3" id="KW-1003">Cell membrane</keyword>
<evidence type="ECO:0000256" key="2">
    <source>
        <dbReference type="ARBA" id="ARBA00010157"/>
    </source>
</evidence>
<evidence type="ECO:0000259" key="8">
    <source>
        <dbReference type="Pfam" id="PF03176"/>
    </source>
</evidence>
<keyword evidence="5 7" id="KW-1133">Transmembrane helix</keyword>
<dbReference type="InterPro" id="IPR050545">
    <property type="entry name" value="Mycobact_MmpL"/>
</dbReference>
<name>A0A6J6BK63_9ZZZZ</name>
<evidence type="ECO:0000256" key="7">
    <source>
        <dbReference type="SAM" id="Phobius"/>
    </source>
</evidence>
<gene>
    <name evidence="9" type="ORF">UFOPK1413_00623</name>
</gene>
<dbReference type="Gene3D" id="1.20.1640.10">
    <property type="entry name" value="Multidrug efflux transporter AcrB transmembrane domain"/>
    <property type="match status" value="1"/>
</dbReference>
<keyword evidence="6 7" id="KW-0472">Membrane</keyword>
<dbReference type="Pfam" id="PF03176">
    <property type="entry name" value="MMPL"/>
    <property type="match status" value="1"/>
</dbReference>
<evidence type="ECO:0000256" key="4">
    <source>
        <dbReference type="ARBA" id="ARBA00022692"/>
    </source>
</evidence>
<dbReference type="InterPro" id="IPR004869">
    <property type="entry name" value="MMPL_dom"/>
</dbReference>
<evidence type="ECO:0000256" key="1">
    <source>
        <dbReference type="ARBA" id="ARBA00004651"/>
    </source>
</evidence>
<feature type="transmembrane region" description="Helical" evidence="7">
    <location>
        <begin position="27"/>
        <end position="56"/>
    </location>
</feature>
<dbReference type="SUPFAM" id="SSF82866">
    <property type="entry name" value="Multidrug efflux transporter AcrB transmembrane domain"/>
    <property type="match status" value="1"/>
</dbReference>
<comment type="subcellular location">
    <subcellularLocation>
        <location evidence="1">Cell membrane</location>
        <topology evidence="1">Multi-pass membrane protein</topology>
    </subcellularLocation>
</comment>
<organism evidence="9">
    <name type="scientific">freshwater metagenome</name>
    <dbReference type="NCBI Taxonomy" id="449393"/>
    <lineage>
        <taxon>unclassified sequences</taxon>
        <taxon>metagenomes</taxon>
        <taxon>ecological metagenomes</taxon>
    </lineage>
</organism>
<dbReference type="GO" id="GO:0005886">
    <property type="term" value="C:plasma membrane"/>
    <property type="evidence" value="ECO:0007669"/>
    <property type="project" value="UniProtKB-SubCell"/>
</dbReference>
<proteinExistence type="inferred from homology"/>
<sequence>MFLMTRVKEESEIVVNGKPVGIKQGMVTALGATGGVITSAGVLLAAVFAVLGVLPLITLTQIGVIVCVGVLLDTLLVRTVVVPSLTFLVGERMWWPRKTGVSSK</sequence>
<protein>
    <submittedName>
        <fullName evidence="9">Unannotated protein</fullName>
    </submittedName>
</protein>
<reference evidence="9" key="1">
    <citation type="submission" date="2020-05" db="EMBL/GenBank/DDBJ databases">
        <authorList>
            <person name="Chiriac C."/>
            <person name="Salcher M."/>
            <person name="Ghai R."/>
            <person name="Kavagutti S V."/>
        </authorList>
    </citation>
    <scope>NUCLEOTIDE SEQUENCE</scope>
</reference>
<dbReference type="PANTHER" id="PTHR33406">
    <property type="entry name" value="MEMBRANE PROTEIN MJ1562-RELATED"/>
    <property type="match status" value="1"/>
</dbReference>
<evidence type="ECO:0000256" key="5">
    <source>
        <dbReference type="ARBA" id="ARBA00022989"/>
    </source>
</evidence>
<dbReference type="PANTHER" id="PTHR33406:SF6">
    <property type="entry name" value="MEMBRANE PROTEIN YDGH-RELATED"/>
    <property type="match status" value="1"/>
</dbReference>
<keyword evidence="4 7" id="KW-0812">Transmembrane</keyword>
<comment type="similarity">
    <text evidence="2">Belongs to the resistance-nodulation-cell division (RND) (TC 2.A.6) family. MmpL subfamily.</text>
</comment>
<evidence type="ECO:0000256" key="3">
    <source>
        <dbReference type="ARBA" id="ARBA00022475"/>
    </source>
</evidence>
<accession>A0A6J6BK63</accession>
<dbReference type="EMBL" id="CAEZSG010000084">
    <property type="protein sequence ID" value="CAB4538799.1"/>
    <property type="molecule type" value="Genomic_DNA"/>
</dbReference>